<accession>A0ABT0N6S1</accession>
<organism evidence="1 2">
    <name type="scientific">Shewanella corallii</name>
    <dbReference type="NCBI Taxonomy" id="560080"/>
    <lineage>
        <taxon>Bacteria</taxon>
        <taxon>Pseudomonadati</taxon>
        <taxon>Pseudomonadota</taxon>
        <taxon>Gammaproteobacteria</taxon>
        <taxon>Alteromonadales</taxon>
        <taxon>Shewanellaceae</taxon>
        <taxon>Shewanella</taxon>
    </lineage>
</organism>
<comment type="caution">
    <text evidence="1">The sequence shown here is derived from an EMBL/GenBank/DDBJ whole genome shotgun (WGS) entry which is preliminary data.</text>
</comment>
<name>A0ABT0N6S1_9GAMM</name>
<proteinExistence type="predicted"/>
<sequence length="72" mass="8387">MSAVKVGAFELSNLDDVTMEWLIKFRRSKSIETLDMMTDRAERDNQGKHVVLDAINQAWCVREKEIKEGRFV</sequence>
<keyword evidence="2" id="KW-1185">Reference proteome</keyword>
<dbReference type="InterPro" id="IPR036666">
    <property type="entry name" value="HHA_sf"/>
</dbReference>
<evidence type="ECO:0000313" key="2">
    <source>
        <dbReference type="Proteomes" id="UP001202831"/>
    </source>
</evidence>
<evidence type="ECO:0000313" key="1">
    <source>
        <dbReference type="EMBL" id="MCL2914072.1"/>
    </source>
</evidence>
<gene>
    <name evidence="1" type="ORF">L2725_09765</name>
</gene>
<reference evidence="1 2" key="1">
    <citation type="submission" date="2022-01" db="EMBL/GenBank/DDBJ databases">
        <title>Whole genome-based taxonomy of the Shewanellaceae.</title>
        <authorList>
            <person name="Martin-Rodriguez A.J."/>
        </authorList>
    </citation>
    <scope>NUCLEOTIDE SEQUENCE [LARGE SCALE GENOMIC DNA]</scope>
    <source>
        <strain evidence="1 2">DSM 21332</strain>
    </source>
</reference>
<protein>
    <submittedName>
        <fullName evidence="1">Uncharacterized protein</fullName>
    </submittedName>
</protein>
<dbReference type="Proteomes" id="UP001202831">
    <property type="component" value="Unassembled WGS sequence"/>
</dbReference>
<dbReference type="RefSeq" id="WP_249248804.1">
    <property type="nucleotide sequence ID" value="NZ_JAKIKT010000003.1"/>
</dbReference>
<dbReference type="Gene3D" id="1.20.1280.40">
    <property type="entry name" value="HHA"/>
    <property type="match status" value="1"/>
</dbReference>
<dbReference type="EMBL" id="JAKIKT010000003">
    <property type="protein sequence ID" value="MCL2914072.1"/>
    <property type="molecule type" value="Genomic_DNA"/>
</dbReference>